<reference evidence="2" key="1">
    <citation type="submission" date="2020-03" db="EMBL/GenBank/DDBJ databases">
        <authorList>
            <person name="Weist P."/>
        </authorList>
    </citation>
    <scope>NUCLEOTIDE SEQUENCE</scope>
</reference>
<evidence type="ECO:0000256" key="1">
    <source>
        <dbReference type="SAM" id="MobiDB-lite"/>
    </source>
</evidence>
<proteinExistence type="predicted"/>
<protein>
    <submittedName>
        <fullName evidence="2">Uncharacterized protein</fullName>
    </submittedName>
</protein>
<feature type="compositionally biased region" description="Polar residues" evidence="1">
    <location>
        <begin position="92"/>
        <end position="101"/>
    </location>
</feature>
<dbReference type="Proteomes" id="UP001153269">
    <property type="component" value="Unassembled WGS sequence"/>
</dbReference>
<keyword evidence="3" id="KW-1185">Reference proteome</keyword>
<dbReference type="EMBL" id="CADEAL010001224">
    <property type="protein sequence ID" value="CAB1430328.1"/>
    <property type="molecule type" value="Genomic_DNA"/>
</dbReference>
<organism evidence="2 3">
    <name type="scientific">Pleuronectes platessa</name>
    <name type="common">European plaice</name>
    <dbReference type="NCBI Taxonomy" id="8262"/>
    <lineage>
        <taxon>Eukaryota</taxon>
        <taxon>Metazoa</taxon>
        <taxon>Chordata</taxon>
        <taxon>Craniata</taxon>
        <taxon>Vertebrata</taxon>
        <taxon>Euteleostomi</taxon>
        <taxon>Actinopterygii</taxon>
        <taxon>Neopterygii</taxon>
        <taxon>Teleostei</taxon>
        <taxon>Neoteleostei</taxon>
        <taxon>Acanthomorphata</taxon>
        <taxon>Carangaria</taxon>
        <taxon>Pleuronectiformes</taxon>
        <taxon>Pleuronectoidei</taxon>
        <taxon>Pleuronectidae</taxon>
        <taxon>Pleuronectes</taxon>
    </lineage>
</organism>
<gene>
    <name evidence="2" type="ORF">PLEPLA_LOCUS18310</name>
</gene>
<comment type="caution">
    <text evidence="2">The sequence shown here is derived from an EMBL/GenBank/DDBJ whole genome shotgun (WGS) entry which is preliminary data.</text>
</comment>
<evidence type="ECO:0000313" key="3">
    <source>
        <dbReference type="Proteomes" id="UP001153269"/>
    </source>
</evidence>
<dbReference type="AlphaFoldDB" id="A0A9N7UEC6"/>
<name>A0A9N7UEC6_PLEPL</name>
<sequence length="252" mass="27741">MDAVRERAATRPPGYRQLFGAGTWQPAMASLLLHSINYFPSMCSDRPLRGASCLSPMVAKYLRTPSSPNSPCTYYCCRLKYGFNQKVVPQRTSSRNISSSNHHTKPPVLLQTSSDDITGPISPAPRSPMEKSGAPITGSSRARRSGAKQVFGCRVGRNRAARRHIGGSEGGFGCTWSRARASPPPHTHNLACSVPTRWQTHLRWQRRRTLSSVLVTNAPIIHSPPTQAFNHDALLLLLLLLLTPQTLHRAKS</sequence>
<accession>A0A9N7UEC6</accession>
<evidence type="ECO:0000313" key="2">
    <source>
        <dbReference type="EMBL" id="CAB1430328.1"/>
    </source>
</evidence>
<feature type="region of interest" description="Disordered" evidence="1">
    <location>
        <begin position="92"/>
        <end position="148"/>
    </location>
</feature>